<accession>A0AAE4BPK8</accession>
<evidence type="ECO:0000313" key="3">
    <source>
        <dbReference type="Proteomes" id="UP001185331"/>
    </source>
</evidence>
<organism evidence="2 3">
    <name type="scientific">Deinococcus soli</name>
    <name type="common">ex Cha et al. 2016</name>
    <dbReference type="NCBI Taxonomy" id="1309411"/>
    <lineage>
        <taxon>Bacteria</taxon>
        <taxon>Thermotogati</taxon>
        <taxon>Deinococcota</taxon>
        <taxon>Deinococci</taxon>
        <taxon>Deinococcales</taxon>
        <taxon>Deinococcaceae</taxon>
        <taxon>Deinococcus</taxon>
    </lineage>
</organism>
<dbReference type="AlphaFoldDB" id="A0AAE4BPK8"/>
<proteinExistence type="predicted"/>
<comment type="caution">
    <text evidence="2">The sequence shown here is derived from an EMBL/GenBank/DDBJ whole genome shotgun (WGS) entry which is preliminary data.</text>
</comment>
<dbReference type="EMBL" id="JAVDQK010000024">
    <property type="protein sequence ID" value="MDR6221150.1"/>
    <property type="molecule type" value="Genomic_DNA"/>
</dbReference>
<feature type="region of interest" description="Disordered" evidence="1">
    <location>
        <begin position="1"/>
        <end position="24"/>
    </location>
</feature>
<sequence length="58" mass="6211">MTHEPQPQHPVSNAPTALPYRAPRVTPLGPWTSITLVQSVPIGPGSFGTMFNSDAAQR</sequence>
<reference evidence="2" key="1">
    <citation type="submission" date="2023-07" db="EMBL/GenBank/DDBJ databases">
        <title>Sorghum-associated microbial communities from plants grown in Nebraska, USA.</title>
        <authorList>
            <person name="Schachtman D."/>
        </authorList>
    </citation>
    <scope>NUCLEOTIDE SEQUENCE</scope>
    <source>
        <strain evidence="2">BE330</strain>
    </source>
</reference>
<name>A0AAE4BPK8_9DEIO</name>
<protein>
    <submittedName>
        <fullName evidence="2">Uncharacterized protein</fullName>
    </submittedName>
</protein>
<evidence type="ECO:0000313" key="2">
    <source>
        <dbReference type="EMBL" id="MDR6221150.1"/>
    </source>
</evidence>
<gene>
    <name evidence="2" type="ORF">J2Y00_004782</name>
</gene>
<evidence type="ECO:0000256" key="1">
    <source>
        <dbReference type="SAM" id="MobiDB-lite"/>
    </source>
</evidence>
<dbReference type="Proteomes" id="UP001185331">
    <property type="component" value="Unassembled WGS sequence"/>
</dbReference>